<gene>
    <name evidence="1" type="ORF">J5O05_04595</name>
</gene>
<accession>A0A975DJB4</accession>
<dbReference type="Proteomes" id="UP000664904">
    <property type="component" value="Chromosome"/>
</dbReference>
<sequence>MKNRFVDVTSIHIIPTTPTNLLTTLLDHNQLSRFFGASITEIRPAMAGAVKGGKGAQRLVSMLGFKFIEEITDASVDKIEYAIQGNFPLKDHRGVIEFYPCDAHTVIRYQIIGLVPRFLPTFLMALIIRRDLKQALKKLEVFHAC</sequence>
<evidence type="ECO:0000313" key="1">
    <source>
        <dbReference type="EMBL" id="QTH72170.1"/>
    </source>
</evidence>
<evidence type="ECO:0000313" key="2">
    <source>
        <dbReference type="Proteomes" id="UP000664904"/>
    </source>
</evidence>
<keyword evidence="2" id="KW-1185">Reference proteome</keyword>
<dbReference type="AlphaFoldDB" id="A0A975DJB4"/>
<reference evidence="1" key="1">
    <citation type="submission" date="2021-03" db="EMBL/GenBank/DDBJ databases">
        <title>Complete Genome of Pseudoalteromonas xiamenensis STKMTI.2, a new potential marine bacterium producing anti-Vibrio compounds.</title>
        <authorList>
            <person name="Handayani D.P."/>
            <person name="Isnansetyo A."/>
            <person name="Istiqomah I."/>
            <person name="Jumina J."/>
        </authorList>
    </citation>
    <scope>NUCLEOTIDE SEQUENCE</scope>
    <source>
        <strain evidence="1">STKMTI.2</strain>
    </source>
</reference>
<dbReference type="KEGG" id="pxi:J5O05_04595"/>
<dbReference type="SUPFAM" id="SSF55961">
    <property type="entry name" value="Bet v1-like"/>
    <property type="match status" value="1"/>
</dbReference>
<protein>
    <submittedName>
        <fullName evidence="1">SRPBCC family protein</fullName>
    </submittedName>
</protein>
<dbReference type="RefSeq" id="WP_208843792.1">
    <property type="nucleotide sequence ID" value="NZ_CP072133.1"/>
</dbReference>
<proteinExistence type="predicted"/>
<organism evidence="1 2">
    <name type="scientific">Pseudoalteromonas xiamenensis</name>
    <dbReference type="NCBI Taxonomy" id="882626"/>
    <lineage>
        <taxon>Bacteria</taxon>
        <taxon>Pseudomonadati</taxon>
        <taxon>Pseudomonadota</taxon>
        <taxon>Gammaproteobacteria</taxon>
        <taxon>Alteromonadales</taxon>
        <taxon>Pseudoalteromonadaceae</taxon>
        <taxon>Pseudoalteromonas</taxon>
    </lineage>
</organism>
<name>A0A975DJB4_9GAMM</name>
<dbReference type="EMBL" id="CP072133">
    <property type="protein sequence ID" value="QTH72170.1"/>
    <property type="molecule type" value="Genomic_DNA"/>
</dbReference>